<protein>
    <submittedName>
        <fullName evidence="1">Uncharacterized protein</fullName>
    </submittedName>
</protein>
<reference evidence="1 2" key="1">
    <citation type="submission" date="2019-07" db="EMBL/GenBank/DDBJ databases">
        <title>Whole genome shotgun sequence of Staphylococcus gallinarum NBRC 109767.</title>
        <authorList>
            <person name="Hosoyama A."/>
            <person name="Uohara A."/>
            <person name="Ohji S."/>
            <person name="Ichikawa N."/>
        </authorList>
    </citation>
    <scope>NUCLEOTIDE SEQUENCE [LARGE SCALE GENOMIC DNA]</scope>
    <source>
        <strain evidence="1 2">NBRC 109767</strain>
    </source>
</reference>
<accession>A0ABQ0Y2A2</accession>
<organism evidence="1 2">
    <name type="scientific">Staphylococcus gallinarum</name>
    <dbReference type="NCBI Taxonomy" id="1293"/>
    <lineage>
        <taxon>Bacteria</taxon>
        <taxon>Bacillati</taxon>
        <taxon>Bacillota</taxon>
        <taxon>Bacilli</taxon>
        <taxon>Bacillales</taxon>
        <taxon>Staphylococcaceae</taxon>
        <taxon>Staphylococcus</taxon>
    </lineage>
</organism>
<comment type="caution">
    <text evidence="1">The sequence shown here is derived from an EMBL/GenBank/DDBJ whole genome shotgun (WGS) entry which is preliminary data.</text>
</comment>
<proteinExistence type="predicted"/>
<evidence type="ECO:0000313" key="2">
    <source>
        <dbReference type="Proteomes" id="UP000321057"/>
    </source>
</evidence>
<dbReference type="RefSeq" id="WP_126542119.1">
    <property type="nucleotide sequence ID" value="NZ_BKAX01000003.1"/>
</dbReference>
<dbReference type="GeneID" id="93845639"/>
<keyword evidence="2" id="KW-1185">Reference proteome</keyword>
<gene>
    <name evidence="1" type="ORF">SGA02_13630</name>
</gene>
<name>A0ABQ0Y2A2_STAGA</name>
<dbReference type="Proteomes" id="UP000321057">
    <property type="component" value="Unassembled WGS sequence"/>
</dbReference>
<evidence type="ECO:0000313" key="1">
    <source>
        <dbReference type="EMBL" id="GEQ05535.1"/>
    </source>
</evidence>
<sequence>MLLQIHPEKREPYFYKGMIGKHAVFGTKNPEEATELTFQEFWDVCESIDNFLSCRPIFILD</sequence>
<dbReference type="EMBL" id="BKAX01000003">
    <property type="protein sequence ID" value="GEQ05535.1"/>
    <property type="molecule type" value="Genomic_DNA"/>
</dbReference>